<sequence length="858" mass="95258">MQVGPTGPLVFACCKRSERGGTMQEEKLQKSSAVLKDAPRRGLTRRSFLKATAATAGAAAVAGVALDTLPAAAEGQKPQEEVYQGICRGNCGGGCRIAVTVREGKVVKTGPILNEDPMENLICARGYTHTQRIYAPERIQYPARRVEGTPRGGGEWERLSWDDAIKYICDHWKEYQKEFGDSSIAYSYGAGTYAQNYYVYMRLFNSLGATKIAQENDMTMLNYSWKMLGMSLYMVGNSRKDQVNAHTTFIWGCNASIGTFNRWKYLMASRDNGGKLVVIDPTYTVAAQKADFWAPIKPGTDAALAMAMIRYWHENGKDDKQYLATMTVAPFLVRQDTGKFLRSDEAGIAAEREAGVATGGGFGLGMDQGEGKFPLVAVDEQGNPGLLKEIAAPAIEGEFVINGIPVKTAYTMLLDRCDEWTLPAASAKCELSEDVITQLAEMYLDGPTMLHTGFGIDHRGNGDGASHALCTLPLVSGQIGKKGAGVSGNLAGATTGFAGDNWMTVVTSKMKPGATTNMTYIPQIVEEQQWCGQPMHLKSIFFYCGNPLGSYSGTTALRKAFESIDLLVTADTVWSDTAKYSDVVLPVPHWFEYETYRTCPNDYLDFNDAAIEPQFESKPDCDIIRLLGLGMDLGPEFDYDNAGFHAMFLDSDVARDQYGVTWVTLKQQKHIKMAPDEFIYGNQFIPFATETGRAEFYFENPVPEFDKSRQLDQELYALPFQSDPLETYDTNPLLEKYPINLMTHRDKFKVHTAFAKCPWLLEIQPEPTVELNPIDAEKYGIAENDYVRCYNDRGFCVFKAHLDPSLRPGTAWTEHTWLDDQYKAGHYADLTSLACTHFFPTNTPFDTLVAIEKYELEA</sequence>
<dbReference type="Gene3D" id="3.40.228.10">
    <property type="entry name" value="Dimethylsulfoxide Reductase, domain 2"/>
    <property type="match status" value="2"/>
</dbReference>
<evidence type="ECO:0000313" key="9">
    <source>
        <dbReference type="Proteomes" id="UP000309454"/>
    </source>
</evidence>
<dbReference type="Pfam" id="PF00384">
    <property type="entry name" value="Molybdopterin"/>
    <property type="match status" value="1"/>
</dbReference>
<keyword evidence="5" id="KW-0408">Iron</keyword>
<dbReference type="InterPro" id="IPR009010">
    <property type="entry name" value="Asp_de-COase-like_dom_sf"/>
</dbReference>
<dbReference type="GO" id="GO:0046872">
    <property type="term" value="F:metal ion binding"/>
    <property type="evidence" value="ECO:0007669"/>
    <property type="project" value="UniProtKB-KW"/>
</dbReference>
<dbReference type="OrthoDB" id="3169136at2"/>
<dbReference type="InterPro" id="IPR006311">
    <property type="entry name" value="TAT_signal"/>
</dbReference>
<keyword evidence="3" id="KW-0732">Signal</keyword>
<organism evidence="8 9">
    <name type="scientific">Parvibacter caecicola</name>
    <dbReference type="NCBI Taxonomy" id="747645"/>
    <lineage>
        <taxon>Bacteria</taxon>
        <taxon>Bacillati</taxon>
        <taxon>Actinomycetota</taxon>
        <taxon>Coriobacteriia</taxon>
        <taxon>Coriobacteriales</taxon>
        <taxon>Coriobacteriaceae</taxon>
        <taxon>Parvibacter</taxon>
    </lineage>
</organism>
<keyword evidence="6" id="KW-0411">Iron-sulfur</keyword>
<comment type="caution">
    <text evidence="8">The sequence shown here is derived from an EMBL/GenBank/DDBJ whole genome shotgun (WGS) entry which is preliminary data.</text>
</comment>
<protein>
    <submittedName>
        <fullName evidence="8">Twin-arginine translocation signal domain-containing protein</fullName>
    </submittedName>
</protein>
<dbReference type="InterPro" id="IPR006657">
    <property type="entry name" value="MoPterin_dinucl-bd_dom"/>
</dbReference>
<accession>A0A4T9T6C9</accession>
<proteinExistence type="inferred from homology"/>
<dbReference type="PANTHER" id="PTHR43742:SF6">
    <property type="entry name" value="OXIDOREDUCTASE YYAE-RELATED"/>
    <property type="match status" value="1"/>
</dbReference>
<dbReference type="EMBL" id="SSTM01000008">
    <property type="protein sequence ID" value="TJW09663.1"/>
    <property type="molecule type" value="Genomic_DNA"/>
</dbReference>
<evidence type="ECO:0000256" key="1">
    <source>
        <dbReference type="ARBA" id="ARBA00010312"/>
    </source>
</evidence>
<dbReference type="SMART" id="SM00926">
    <property type="entry name" value="Molybdop_Fe4S4"/>
    <property type="match status" value="1"/>
</dbReference>
<reference evidence="8 9" key="1">
    <citation type="submission" date="2019-04" db="EMBL/GenBank/DDBJ databases">
        <title>Microbes associate with the intestines of laboratory mice.</title>
        <authorList>
            <person name="Navarre W."/>
            <person name="Wong E."/>
            <person name="Huang K.C."/>
            <person name="Tropini C."/>
            <person name="Ng K."/>
            <person name="Yu B."/>
        </authorList>
    </citation>
    <scope>NUCLEOTIDE SEQUENCE [LARGE SCALE GENOMIC DNA]</scope>
    <source>
        <strain evidence="8 9">NM48_B13</strain>
    </source>
</reference>
<dbReference type="Pfam" id="PF04879">
    <property type="entry name" value="Molybdop_Fe4S4"/>
    <property type="match status" value="1"/>
</dbReference>
<dbReference type="Pfam" id="PF01568">
    <property type="entry name" value="Molydop_binding"/>
    <property type="match status" value="1"/>
</dbReference>
<dbReference type="GO" id="GO:0043546">
    <property type="term" value="F:molybdopterin cofactor binding"/>
    <property type="evidence" value="ECO:0007669"/>
    <property type="project" value="InterPro"/>
</dbReference>
<dbReference type="InterPro" id="IPR006656">
    <property type="entry name" value="Mopterin_OxRdtase"/>
</dbReference>
<feature type="domain" description="4Fe-4S Mo/W bis-MGD-type" evidence="7">
    <location>
        <begin position="80"/>
        <end position="137"/>
    </location>
</feature>
<dbReference type="Gene3D" id="3.40.50.740">
    <property type="match status" value="2"/>
</dbReference>
<dbReference type="PANTHER" id="PTHR43742">
    <property type="entry name" value="TRIMETHYLAMINE-N-OXIDE REDUCTASE"/>
    <property type="match status" value="1"/>
</dbReference>
<evidence type="ECO:0000256" key="6">
    <source>
        <dbReference type="ARBA" id="ARBA00023014"/>
    </source>
</evidence>
<evidence type="ECO:0000256" key="5">
    <source>
        <dbReference type="ARBA" id="ARBA00023004"/>
    </source>
</evidence>
<name>A0A4T9T6C9_9ACTN</name>
<gene>
    <name evidence="8" type="ORF">E5982_09040</name>
</gene>
<dbReference type="AlphaFoldDB" id="A0A4T9T6C9"/>
<evidence type="ECO:0000256" key="4">
    <source>
        <dbReference type="ARBA" id="ARBA00023002"/>
    </source>
</evidence>
<dbReference type="GO" id="GO:0016491">
    <property type="term" value="F:oxidoreductase activity"/>
    <property type="evidence" value="ECO:0007669"/>
    <property type="project" value="UniProtKB-KW"/>
</dbReference>
<dbReference type="Gene3D" id="2.40.40.20">
    <property type="match status" value="1"/>
</dbReference>
<keyword evidence="4" id="KW-0560">Oxidoreductase</keyword>
<dbReference type="NCBIfam" id="TIGR01409">
    <property type="entry name" value="TAT_signal_seq"/>
    <property type="match status" value="1"/>
</dbReference>
<evidence type="ECO:0000256" key="2">
    <source>
        <dbReference type="ARBA" id="ARBA00022723"/>
    </source>
</evidence>
<dbReference type="SUPFAM" id="SSF53706">
    <property type="entry name" value="Formate dehydrogenase/DMSO reductase, domains 1-3"/>
    <property type="match status" value="1"/>
</dbReference>
<dbReference type="InterPro" id="IPR006963">
    <property type="entry name" value="Mopterin_OxRdtase_4Fe-4S_dom"/>
</dbReference>
<dbReference type="GO" id="GO:0051536">
    <property type="term" value="F:iron-sulfur cluster binding"/>
    <property type="evidence" value="ECO:0007669"/>
    <property type="project" value="UniProtKB-KW"/>
</dbReference>
<dbReference type="PROSITE" id="PS51318">
    <property type="entry name" value="TAT"/>
    <property type="match status" value="1"/>
</dbReference>
<dbReference type="InterPro" id="IPR019546">
    <property type="entry name" value="TAT_signal_bac_arc"/>
</dbReference>
<evidence type="ECO:0000313" key="8">
    <source>
        <dbReference type="EMBL" id="TJW09663.1"/>
    </source>
</evidence>
<dbReference type="InterPro" id="IPR050612">
    <property type="entry name" value="Prok_Mopterin_Oxidored"/>
</dbReference>
<dbReference type="SUPFAM" id="SSF50692">
    <property type="entry name" value="ADC-like"/>
    <property type="match status" value="1"/>
</dbReference>
<keyword evidence="9" id="KW-1185">Reference proteome</keyword>
<dbReference type="PROSITE" id="PS51669">
    <property type="entry name" value="4FE4S_MOW_BIS_MGD"/>
    <property type="match status" value="1"/>
</dbReference>
<comment type="similarity">
    <text evidence="1">Belongs to the prokaryotic molybdopterin-containing oxidoreductase family.</text>
</comment>
<evidence type="ECO:0000259" key="7">
    <source>
        <dbReference type="PROSITE" id="PS51669"/>
    </source>
</evidence>
<evidence type="ECO:0000256" key="3">
    <source>
        <dbReference type="ARBA" id="ARBA00022729"/>
    </source>
</evidence>
<dbReference type="Gene3D" id="2.20.25.90">
    <property type="entry name" value="ADC-like domains"/>
    <property type="match status" value="1"/>
</dbReference>
<keyword evidence="2" id="KW-0479">Metal-binding</keyword>
<dbReference type="Proteomes" id="UP000309454">
    <property type="component" value="Unassembled WGS sequence"/>
</dbReference>